<keyword evidence="7" id="KW-0694">RNA-binding</keyword>
<dbReference type="EMBL" id="JABELV010000079">
    <property type="protein sequence ID" value="KAG7531945.1"/>
    <property type="molecule type" value="Genomic_DNA"/>
</dbReference>
<dbReference type="GO" id="GO:0034473">
    <property type="term" value="P:U1 snRNA 3'-end processing"/>
    <property type="evidence" value="ECO:0007669"/>
    <property type="project" value="TreeGrafter"/>
</dbReference>
<organism evidence="12 13">
    <name type="scientific">Filobasidium floriforme</name>
    <dbReference type="NCBI Taxonomy" id="5210"/>
    <lineage>
        <taxon>Eukaryota</taxon>
        <taxon>Fungi</taxon>
        <taxon>Dikarya</taxon>
        <taxon>Basidiomycota</taxon>
        <taxon>Agaricomycotina</taxon>
        <taxon>Tremellomycetes</taxon>
        <taxon>Filobasidiales</taxon>
        <taxon>Filobasidiaceae</taxon>
        <taxon>Filobasidium</taxon>
    </lineage>
</organism>
<dbReference type="GO" id="GO:0000176">
    <property type="term" value="C:nuclear exosome (RNase complex)"/>
    <property type="evidence" value="ECO:0007669"/>
    <property type="project" value="UniProtKB-ARBA"/>
</dbReference>
<dbReference type="GO" id="GO:0034476">
    <property type="term" value="P:U5 snRNA 3'-end processing"/>
    <property type="evidence" value="ECO:0007669"/>
    <property type="project" value="TreeGrafter"/>
</dbReference>
<dbReference type="GO" id="GO:0035925">
    <property type="term" value="F:mRNA 3'-UTR AU-rich region binding"/>
    <property type="evidence" value="ECO:0007669"/>
    <property type="project" value="TreeGrafter"/>
</dbReference>
<dbReference type="PANTHER" id="PTHR11097">
    <property type="entry name" value="EXOSOME COMPLEX EXONUCLEASE RIBOSOMAL RNA PROCESSING PROTEIN"/>
    <property type="match status" value="1"/>
</dbReference>
<evidence type="ECO:0000256" key="3">
    <source>
        <dbReference type="ARBA" id="ARBA00006678"/>
    </source>
</evidence>
<keyword evidence="6" id="KW-0271">Exosome</keyword>
<feature type="compositionally biased region" description="Low complexity" evidence="10">
    <location>
        <begin position="1"/>
        <end position="18"/>
    </location>
</feature>
<dbReference type="PANTHER" id="PTHR11097:SF9">
    <property type="entry name" value="EXOSOME COMPLEX COMPONENT RRP43"/>
    <property type="match status" value="1"/>
</dbReference>
<evidence type="ECO:0000256" key="2">
    <source>
        <dbReference type="ARBA" id="ARBA00004604"/>
    </source>
</evidence>
<comment type="caution">
    <text evidence="12">The sequence shown here is derived from an EMBL/GenBank/DDBJ whole genome shotgun (WGS) entry which is preliminary data.</text>
</comment>
<comment type="similarity">
    <text evidence="3">Belongs to the RNase PH family.</text>
</comment>
<comment type="subcellular location">
    <subcellularLocation>
        <location evidence="1">Cytoplasm</location>
    </subcellularLocation>
    <subcellularLocation>
        <location evidence="2">Nucleus</location>
        <location evidence="2">Nucleolus</location>
    </subcellularLocation>
</comment>
<name>A0A8K0JL23_9TREE</name>
<sequence length="315" mass="34133">MTSVAQTTSTPSQSAPTQLDPAVEAAAFKRLYPRKYLSRFLEHDRRPDGRPTDSWREVGVNAGAVSTANGSALIRLGDTTVVCGIKAETAEPDWDRPNEGWLVPNVDLPAISSPNFKPGPPVDEAQVFSQQIYDLLISSNVLPLRKLGIRPGKSAWVLYIDIVCINYDGNAFDAAVLAVMTALRNTVLPVATYDEDADQTICSRTETRNLKDDLRSIPLACTFGIFDNKYLLPDPSAFELPLCPTTITIAIDSTDPTSSSKSKSKSTKAAEPRIRLVRQEGMGGYAGKAGIEVVGECIGAAKARVRELSEKLYGQ</sequence>
<dbReference type="InterPro" id="IPR027408">
    <property type="entry name" value="PNPase/RNase_PH_dom_sf"/>
</dbReference>
<evidence type="ECO:0000256" key="8">
    <source>
        <dbReference type="ARBA" id="ARBA00023242"/>
    </source>
</evidence>
<feature type="domain" description="Exoribonuclease phosphorolytic" evidence="11">
    <location>
        <begin position="56"/>
        <end position="189"/>
    </location>
</feature>
<evidence type="ECO:0000313" key="12">
    <source>
        <dbReference type="EMBL" id="KAG7531945.1"/>
    </source>
</evidence>
<dbReference type="GO" id="GO:0005730">
    <property type="term" value="C:nucleolus"/>
    <property type="evidence" value="ECO:0007669"/>
    <property type="project" value="UniProtKB-SubCell"/>
</dbReference>
<dbReference type="InterPro" id="IPR033196">
    <property type="entry name" value="Rrp43"/>
</dbReference>
<evidence type="ECO:0000256" key="4">
    <source>
        <dbReference type="ARBA" id="ARBA00022490"/>
    </source>
</evidence>
<dbReference type="GO" id="GO:0000467">
    <property type="term" value="P:exonucleolytic trimming to generate mature 3'-end of 5.8S rRNA from tricistronic rRNA transcript (SSU-rRNA, 5.8S rRNA, LSU-rRNA)"/>
    <property type="evidence" value="ECO:0007669"/>
    <property type="project" value="TreeGrafter"/>
</dbReference>
<dbReference type="SUPFAM" id="SSF55666">
    <property type="entry name" value="Ribonuclease PH domain 2-like"/>
    <property type="match status" value="1"/>
</dbReference>
<evidence type="ECO:0000313" key="13">
    <source>
        <dbReference type="Proteomes" id="UP000812966"/>
    </source>
</evidence>
<keyword evidence="5" id="KW-0698">rRNA processing</keyword>
<dbReference type="GO" id="GO:0071035">
    <property type="term" value="P:nuclear polyadenylation-dependent rRNA catabolic process"/>
    <property type="evidence" value="ECO:0007669"/>
    <property type="project" value="TreeGrafter"/>
</dbReference>
<evidence type="ECO:0000256" key="9">
    <source>
        <dbReference type="ARBA" id="ARBA00030617"/>
    </source>
</evidence>
<proteinExistence type="inferred from homology"/>
<reference evidence="12" key="1">
    <citation type="submission" date="2020-04" db="EMBL/GenBank/DDBJ databases">
        <title>Analysis of mating type loci in Filobasidium floriforme.</title>
        <authorList>
            <person name="Nowrousian M."/>
        </authorList>
    </citation>
    <scope>NUCLEOTIDE SEQUENCE</scope>
    <source>
        <strain evidence="12">CBS 6242</strain>
    </source>
</reference>
<dbReference type="InterPro" id="IPR001247">
    <property type="entry name" value="ExoRNase_PH_dom1"/>
</dbReference>
<dbReference type="InterPro" id="IPR036345">
    <property type="entry name" value="ExoRNase_PH_dom2_sf"/>
</dbReference>
<evidence type="ECO:0000256" key="6">
    <source>
        <dbReference type="ARBA" id="ARBA00022835"/>
    </source>
</evidence>
<keyword evidence="8" id="KW-0539">Nucleus</keyword>
<dbReference type="GO" id="GO:0034475">
    <property type="term" value="P:U4 snRNA 3'-end processing"/>
    <property type="evidence" value="ECO:0007669"/>
    <property type="project" value="TreeGrafter"/>
</dbReference>
<dbReference type="GO" id="GO:0016075">
    <property type="term" value="P:rRNA catabolic process"/>
    <property type="evidence" value="ECO:0007669"/>
    <property type="project" value="TreeGrafter"/>
</dbReference>
<dbReference type="FunFam" id="3.30.230.70:FF:000017">
    <property type="entry name" value="Exosome complex component Rrp42"/>
    <property type="match status" value="1"/>
</dbReference>
<dbReference type="GO" id="GO:0071028">
    <property type="term" value="P:nuclear mRNA surveillance"/>
    <property type="evidence" value="ECO:0007669"/>
    <property type="project" value="TreeGrafter"/>
</dbReference>
<evidence type="ECO:0000256" key="10">
    <source>
        <dbReference type="SAM" id="MobiDB-lite"/>
    </source>
</evidence>
<dbReference type="InterPro" id="IPR020568">
    <property type="entry name" value="Ribosomal_Su5_D2-typ_SF"/>
</dbReference>
<evidence type="ECO:0000259" key="11">
    <source>
        <dbReference type="Pfam" id="PF01138"/>
    </source>
</evidence>
<accession>A0A8K0JL23</accession>
<feature type="region of interest" description="Disordered" evidence="10">
    <location>
        <begin position="1"/>
        <end position="20"/>
    </location>
</feature>
<evidence type="ECO:0000256" key="5">
    <source>
        <dbReference type="ARBA" id="ARBA00022552"/>
    </source>
</evidence>
<gene>
    <name evidence="12" type="ORF">FFLO_04013</name>
</gene>
<dbReference type="SUPFAM" id="SSF54211">
    <property type="entry name" value="Ribosomal protein S5 domain 2-like"/>
    <property type="match status" value="1"/>
</dbReference>
<protein>
    <recommendedName>
        <fullName evidence="9">Ribosomal RNA-processing protein 43</fullName>
    </recommendedName>
</protein>
<dbReference type="Gene3D" id="3.30.230.70">
    <property type="entry name" value="GHMP Kinase, N-terminal domain"/>
    <property type="match status" value="1"/>
</dbReference>
<keyword evidence="4" id="KW-0963">Cytoplasm</keyword>
<keyword evidence="13" id="KW-1185">Reference proteome</keyword>
<dbReference type="InterPro" id="IPR050590">
    <property type="entry name" value="Exosome_comp_Rrp42_subfam"/>
</dbReference>
<evidence type="ECO:0000256" key="1">
    <source>
        <dbReference type="ARBA" id="ARBA00004496"/>
    </source>
</evidence>
<dbReference type="Proteomes" id="UP000812966">
    <property type="component" value="Unassembled WGS sequence"/>
</dbReference>
<evidence type="ECO:0000256" key="7">
    <source>
        <dbReference type="ARBA" id="ARBA00022884"/>
    </source>
</evidence>
<dbReference type="Pfam" id="PF01138">
    <property type="entry name" value="RNase_PH"/>
    <property type="match status" value="1"/>
</dbReference>
<dbReference type="CDD" id="cd11369">
    <property type="entry name" value="RNase_PH_RRP43"/>
    <property type="match status" value="1"/>
</dbReference>
<dbReference type="GO" id="GO:0000177">
    <property type="term" value="C:cytoplasmic exosome (RNase complex)"/>
    <property type="evidence" value="ECO:0007669"/>
    <property type="project" value="TreeGrafter"/>
</dbReference>
<dbReference type="AlphaFoldDB" id="A0A8K0JL23"/>
<dbReference type="GO" id="GO:0071038">
    <property type="term" value="P:TRAMP-dependent tRNA surveillance pathway"/>
    <property type="evidence" value="ECO:0007669"/>
    <property type="project" value="TreeGrafter"/>
</dbReference>